<keyword evidence="8" id="KW-0170">Cobalt</keyword>
<dbReference type="GO" id="GO:0005829">
    <property type="term" value="C:cytosol"/>
    <property type="evidence" value="ECO:0007669"/>
    <property type="project" value="TreeGrafter"/>
</dbReference>
<evidence type="ECO:0000256" key="3">
    <source>
        <dbReference type="ARBA" id="ARBA00022670"/>
    </source>
</evidence>
<dbReference type="Pfam" id="PF01546">
    <property type="entry name" value="Peptidase_M20"/>
    <property type="match status" value="1"/>
</dbReference>
<keyword evidence="5" id="KW-0378">Hydrolase</keyword>
<comment type="similarity">
    <text evidence="12">Belongs to the peptidase M20C family.</text>
</comment>
<dbReference type="PIRSF" id="PIRSF016599">
    <property type="entry name" value="Xaa-His_dipept"/>
    <property type="match status" value="1"/>
</dbReference>
<dbReference type="Proteomes" id="UP000712007">
    <property type="component" value="Unassembled WGS sequence"/>
</dbReference>
<evidence type="ECO:0000256" key="17">
    <source>
        <dbReference type="ARBA" id="ARBA00078074"/>
    </source>
</evidence>
<evidence type="ECO:0000313" key="20">
    <source>
        <dbReference type="Proteomes" id="UP000712007"/>
    </source>
</evidence>
<accession>A0A940DLH2</accession>
<dbReference type="GO" id="GO:0046872">
    <property type="term" value="F:metal ion binding"/>
    <property type="evidence" value="ECO:0007669"/>
    <property type="project" value="UniProtKB-KW"/>
</dbReference>
<evidence type="ECO:0000313" key="19">
    <source>
        <dbReference type="EMBL" id="MBO8440710.1"/>
    </source>
</evidence>
<protein>
    <recommendedName>
        <fullName evidence="13">Cytosol non-specific dipeptidase</fullName>
        <ecNumber evidence="10">3.4.13.18</ecNumber>
    </recommendedName>
    <alternativeName>
        <fullName evidence="16">Aminoacyl-histidine dipeptidase</fullName>
    </alternativeName>
    <alternativeName>
        <fullName evidence="15">Beta-alanyl-histidine dipeptidase</fullName>
    </alternativeName>
    <alternativeName>
        <fullName evidence="14">Carnosinase</fullName>
    </alternativeName>
    <alternativeName>
        <fullName evidence="11">Peptidase D</fullName>
    </alternativeName>
    <alternativeName>
        <fullName evidence="17">Xaa-His dipeptidase</fullName>
    </alternativeName>
</protein>
<evidence type="ECO:0000256" key="10">
    <source>
        <dbReference type="ARBA" id="ARBA00038976"/>
    </source>
</evidence>
<organism evidence="19 20">
    <name type="scientific">Candidatus Aphodosoma intestinipullorum</name>
    <dbReference type="NCBI Taxonomy" id="2840674"/>
    <lineage>
        <taxon>Bacteria</taxon>
        <taxon>Pseudomonadati</taxon>
        <taxon>Bacteroidota</taxon>
        <taxon>Bacteroidia</taxon>
        <taxon>Bacteroidales</taxon>
        <taxon>Candidatus Aphodosoma</taxon>
    </lineage>
</organism>
<evidence type="ECO:0000256" key="1">
    <source>
        <dbReference type="ARBA" id="ARBA00001941"/>
    </source>
</evidence>
<comment type="cofactor">
    <cofactor evidence="1">
        <name>Co(2+)</name>
        <dbReference type="ChEBI" id="CHEBI:48828"/>
    </cofactor>
</comment>
<evidence type="ECO:0000256" key="4">
    <source>
        <dbReference type="ARBA" id="ARBA00022723"/>
    </source>
</evidence>
<evidence type="ECO:0000256" key="8">
    <source>
        <dbReference type="ARBA" id="ARBA00023285"/>
    </source>
</evidence>
<evidence type="ECO:0000256" key="16">
    <source>
        <dbReference type="ARBA" id="ARBA00077688"/>
    </source>
</evidence>
<evidence type="ECO:0000256" key="11">
    <source>
        <dbReference type="ARBA" id="ARBA00044252"/>
    </source>
</evidence>
<reference evidence="19" key="1">
    <citation type="submission" date="2020-10" db="EMBL/GenBank/DDBJ databases">
        <authorList>
            <person name="Gilroy R."/>
        </authorList>
    </citation>
    <scope>NUCLEOTIDE SEQUENCE</scope>
    <source>
        <strain evidence="19">3924</strain>
    </source>
</reference>
<evidence type="ECO:0000256" key="7">
    <source>
        <dbReference type="ARBA" id="ARBA00023049"/>
    </source>
</evidence>
<keyword evidence="3" id="KW-0645">Protease</keyword>
<feature type="domain" description="Peptidase M20 dimerisation" evidence="18">
    <location>
        <begin position="208"/>
        <end position="280"/>
    </location>
</feature>
<dbReference type="SUPFAM" id="SSF53187">
    <property type="entry name" value="Zn-dependent exopeptidases"/>
    <property type="match status" value="1"/>
</dbReference>
<evidence type="ECO:0000256" key="5">
    <source>
        <dbReference type="ARBA" id="ARBA00022801"/>
    </source>
</evidence>
<dbReference type="EMBL" id="JADIMV010000146">
    <property type="protein sequence ID" value="MBO8440710.1"/>
    <property type="molecule type" value="Genomic_DNA"/>
</dbReference>
<evidence type="ECO:0000256" key="13">
    <source>
        <dbReference type="ARBA" id="ARBA00071271"/>
    </source>
</evidence>
<evidence type="ECO:0000256" key="6">
    <source>
        <dbReference type="ARBA" id="ARBA00022833"/>
    </source>
</evidence>
<dbReference type="FunFam" id="3.40.630.10:FF:000018">
    <property type="entry name" value="Aminoacyl-histidine dipeptidase PepD"/>
    <property type="match status" value="1"/>
</dbReference>
<evidence type="ECO:0000256" key="14">
    <source>
        <dbReference type="ARBA" id="ARBA00075285"/>
    </source>
</evidence>
<keyword evidence="4" id="KW-0479">Metal-binding</keyword>
<evidence type="ECO:0000256" key="12">
    <source>
        <dbReference type="ARBA" id="ARBA00061423"/>
    </source>
</evidence>
<dbReference type="AlphaFoldDB" id="A0A940DLH2"/>
<reference evidence="19" key="2">
    <citation type="journal article" date="2021" name="PeerJ">
        <title>Extensive microbial diversity within the chicken gut microbiome revealed by metagenomics and culture.</title>
        <authorList>
            <person name="Gilroy R."/>
            <person name="Ravi A."/>
            <person name="Getino M."/>
            <person name="Pursley I."/>
            <person name="Horton D.L."/>
            <person name="Alikhan N.F."/>
            <person name="Baker D."/>
            <person name="Gharbi K."/>
            <person name="Hall N."/>
            <person name="Watson M."/>
            <person name="Adriaenssens E.M."/>
            <person name="Foster-Nyarko E."/>
            <person name="Jarju S."/>
            <person name="Secka A."/>
            <person name="Antonio M."/>
            <person name="Oren A."/>
            <person name="Chaudhuri R.R."/>
            <person name="La Ragione R."/>
            <person name="Hildebrand F."/>
            <person name="Pallen M.J."/>
        </authorList>
    </citation>
    <scope>NUCLEOTIDE SEQUENCE</scope>
    <source>
        <strain evidence="19">3924</strain>
    </source>
</reference>
<dbReference type="GO" id="GO:0006508">
    <property type="term" value="P:proteolysis"/>
    <property type="evidence" value="ECO:0007669"/>
    <property type="project" value="UniProtKB-KW"/>
</dbReference>
<dbReference type="PRINTS" id="PR00934">
    <property type="entry name" value="XHISDIPTASE"/>
</dbReference>
<dbReference type="PANTHER" id="PTHR43501">
    <property type="entry name" value="CYTOSOL NON-SPECIFIC DIPEPTIDASE"/>
    <property type="match status" value="1"/>
</dbReference>
<name>A0A940DLH2_9BACT</name>
<dbReference type="InterPro" id="IPR002933">
    <property type="entry name" value="Peptidase_M20"/>
</dbReference>
<comment type="catalytic activity">
    <reaction evidence="9">
        <text>Hydrolysis of dipeptides, preferentially hydrophobic dipeptides including prolyl amino acids.</text>
        <dbReference type="EC" id="3.4.13.18"/>
    </reaction>
</comment>
<dbReference type="CDD" id="cd03890">
    <property type="entry name" value="M20_pepD"/>
    <property type="match status" value="1"/>
</dbReference>
<proteinExistence type="inferred from homology"/>
<dbReference type="GO" id="GO:0070573">
    <property type="term" value="F:metallodipeptidase activity"/>
    <property type="evidence" value="ECO:0007669"/>
    <property type="project" value="TreeGrafter"/>
</dbReference>
<keyword evidence="7" id="KW-0482">Metalloprotease</keyword>
<evidence type="ECO:0000259" key="18">
    <source>
        <dbReference type="Pfam" id="PF07687"/>
    </source>
</evidence>
<keyword evidence="6" id="KW-0862">Zinc</keyword>
<dbReference type="FunFam" id="3.40.630.10:FF:000015">
    <property type="entry name" value="Aminoacyl-histidine dipeptidase PepD"/>
    <property type="match status" value="1"/>
</dbReference>
<dbReference type="EC" id="3.4.13.18" evidence="10"/>
<dbReference type="Gene3D" id="3.40.630.10">
    <property type="entry name" value="Zn peptidases"/>
    <property type="match status" value="2"/>
</dbReference>
<evidence type="ECO:0000256" key="2">
    <source>
        <dbReference type="ARBA" id="ARBA00001947"/>
    </source>
</evidence>
<dbReference type="InterPro" id="IPR001160">
    <property type="entry name" value="Peptidase_M20C"/>
</dbReference>
<comment type="cofactor">
    <cofactor evidence="2">
        <name>Zn(2+)</name>
        <dbReference type="ChEBI" id="CHEBI:29105"/>
    </cofactor>
</comment>
<sequence length="480" mass="52824">MDIKSLEPQRLWKEFYGICQVPRPSKKEGKIIAYLQEFGKRHNLDTRTDAAGNVLICKPATPGYENKPTVILQSHMDMVCEKNNDTVHDFDKDPIQAYIDGEWVKARGTTLGADNGIGVATELAILASDDLKHPRLECLFTVDEETGLTGASAIDPGLLKGSMLINLDSEDDGEFFIGCAGGMNTTATFRYEKKEMPAGLFYFEVKVSGLKGGHSGGDIHLNRGNANKILSRFLWQTMKETDLKLSLIEGGNLHNAIPREARAVCAVPMDYKETLRVEFNHFTADIEGEFAIADSGVRLGLESCDRPSHMIDDCTTKRLLYSLVACPHGVQRMSDEMPGIVETSTNLAAIKMTGSILITTSQRSSVESSKKDIARTVESVFALAGAEVEHSEGYPGWKPNPKSPIANIVASTYEKLFGKKAKIIAIHAGLECGLFLEKYPHLDMVSVGPTMRGVHSPDEQLHIGDTQKFWQLIVHVLENI</sequence>
<evidence type="ECO:0000256" key="15">
    <source>
        <dbReference type="ARBA" id="ARBA00076004"/>
    </source>
</evidence>
<gene>
    <name evidence="19" type="ORF">IAC51_08700</name>
</gene>
<comment type="caution">
    <text evidence="19">The sequence shown here is derived from an EMBL/GenBank/DDBJ whole genome shotgun (WGS) entry which is preliminary data.</text>
</comment>
<dbReference type="Pfam" id="PF07687">
    <property type="entry name" value="M20_dimer"/>
    <property type="match status" value="1"/>
</dbReference>
<evidence type="ECO:0000256" key="9">
    <source>
        <dbReference type="ARBA" id="ARBA00036421"/>
    </source>
</evidence>
<dbReference type="PANTHER" id="PTHR43501:SF1">
    <property type="entry name" value="CYTOSOL NON-SPECIFIC DIPEPTIDASE"/>
    <property type="match status" value="1"/>
</dbReference>
<dbReference type="InterPro" id="IPR011650">
    <property type="entry name" value="Peptidase_M20_dimer"/>
</dbReference>
<dbReference type="NCBIfam" id="TIGR01893">
    <property type="entry name" value="aa-his-dipept"/>
    <property type="match status" value="1"/>
</dbReference>